<gene>
    <name evidence="2" type="ORF">A1353_02505</name>
</gene>
<dbReference type="Pfam" id="PF03372">
    <property type="entry name" value="Exo_endo_phos"/>
    <property type="match status" value="1"/>
</dbReference>
<organism evidence="2 3">
    <name type="scientific">Methylomonas methanica</name>
    <dbReference type="NCBI Taxonomy" id="421"/>
    <lineage>
        <taxon>Bacteria</taxon>
        <taxon>Pseudomonadati</taxon>
        <taxon>Pseudomonadota</taxon>
        <taxon>Gammaproteobacteria</taxon>
        <taxon>Methylococcales</taxon>
        <taxon>Methylococcaceae</taxon>
        <taxon>Methylomonas</taxon>
    </lineage>
</organism>
<reference evidence="3" key="1">
    <citation type="submission" date="2016-03" db="EMBL/GenBank/DDBJ databases">
        <authorList>
            <person name="Heylen K."/>
            <person name="De Vos P."/>
            <person name="Vekeman B."/>
        </authorList>
    </citation>
    <scope>NUCLEOTIDE SEQUENCE [LARGE SCALE GENOMIC DNA]</scope>
    <source>
        <strain evidence="3">R-45371</strain>
    </source>
</reference>
<dbReference type="Gene3D" id="3.60.10.10">
    <property type="entry name" value="Endonuclease/exonuclease/phosphatase"/>
    <property type="match status" value="1"/>
</dbReference>
<proteinExistence type="predicted"/>
<evidence type="ECO:0000313" key="2">
    <source>
        <dbReference type="EMBL" id="OAH98519.1"/>
    </source>
</evidence>
<accession>A0A177M081</accession>
<feature type="domain" description="Endonuclease/exonuclease/phosphatase" evidence="1">
    <location>
        <begin position="5"/>
        <end position="219"/>
    </location>
</feature>
<dbReference type="RefSeq" id="WP_064038426.1">
    <property type="nucleotide sequence ID" value="NZ_LUUH01000088.1"/>
</dbReference>
<evidence type="ECO:0000313" key="3">
    <source>
        <dbReference type="Proteomes" id="UP000077763"/>
    </source>
</evidence>
<name>A0A177M081_METMH</name>
<dbReference type="Proteomes" id="UP000077763">
    <property type="component" value="Unassembled WGS sequence"/>
</dbReference>
<sequence length="228" mass="25717">MRLVTWNAGRGQFAKKVPWIEHLQADVAVIQEIARPRTEHRGVCWFGLNPNQGVAVLARPPYSVTPLPESPDAPKYFVPFQIKGPTEFTLFAVWTLGDQDLRYVRAATTAVDIYDQAFKSGPVVVMGDFNSNTIWDRDHPGHLNHTALVAKLAERGVGSAFHTQRGTPHGEEREHTFFLHRNPAKGYHIDYCFMPTAWLQRLKHVDVGSHAAWYKASDHTPLLVETEA</sequence>
<dbReference type="InterPro" id="IPR005135">
    <property type="entry name" value="Endo/exonuclease/phosphatase"/>
</dbReference>
<comment type="caution">
    <text evidence="2">The sequence shown here is derived from an EMBL/GenBank/DDBJ whole genome shotgun (WGS) entry which is preliminary data.</text>
</comment>
<dbReference type="InterPro" id="IPR036691">
    <property type="entry name" value="Endo/exonu/phosph_ase_sf"/>
</dbReference>
<dbReference type="EMBL" id="LUUH01000088">
    <property type="protein sequence ID" value="OAH98519.1"/>
    <property type="molecule type" value="Genomic_DNA"/>
</dbReference>
<protein>
    <recommendedName>
        <fullName evidence="1">Endonuclease/exonuclease/phosphatase domain-containing protein</fullName>
    </recommendedName>
</protein>
<dbReference type="AlphaFoldDB" id="A0A177M081"/>
<evidence type="ECO:0000259" key="1">
    <source>
        <dbReference type="Pfam" id="PF03372"/>
    </source>
</evidence>
<dbReference type="GO" id="GO:0003824">
    <property type="term" value="F:catalytic activity"/>
    <property type="evidence" value="ECO:0007669"/>
    <property type="project" value="InterPro"/>
</dbReference>
<dbReference type="SUPFAM" id="SSF56219">
    <property type="entry name" value="DNase I-like"/>
    <property type="match status" value="1"/>
</dbReference>